<dbReference type="InParanoid" id="A0A3B5R880"/>
<feature type="region of interest" description="Disordered" evidence="7">
    <location>
        <begin position="299"/>
        <end position="364"/>
    </location>
</feature>
<feature type="domain" description="C2H2-type" evidence="8">
    <location>
        <begin position="550"/>
        <end position="572"/>
    </location>
</feature>
<dbReference type="GO" id="GO:0005634">
    <property type="term" value="C:nucleus"/>
    <property type="evidence" value="ECO:0007669"/>
    <property type="project" value="UniProtKB-SubCell"/>
</dbReference>
<dbReference type="GO" id="GO:0008270">
    <property type="term" value="F:zinc ion binding"/>
    <property type="evidence" value="ECO:0007669"/>
    <property type="project" value="UniProtKB-KW"/>
</dbReference>
<dbReference type="Ensembl" id="ENSXMAT00000021117.1">
    <property type="protein sequence ID" value="ENSXMAP00000039364.1"/>
    <property type="gene ID" value="ENSXMAG00000008886.2"/>
</dbReference>
<dbReference type="PANTHER" id="PTHR23067:SF6">
    <property type="entry name" value="ZINC FINGER PROTEIN 385C"/>
    <property type="match status" value="1"/>
</dbReference>
<keyword evidence="6" id="KW-0539">Nucleus</keyword>
<evidence type="ECO:0000256" key="2">
    <source>
        <dbReference type="ARBA" id="ARBA00022723"/>
    </source>
</evidence>
<keyword evidence="3" id="KW-0677">Repeat</keyword>
<dbReference type="InterPro" id="IPR036236">
    <property type="entry name" value="Znf_C2H2_sf"/>
</dbReference>
<dbReference type="FunFam" id="3.30.160.60:FF:000121">
    <property type="entry name" value="zinc finger protein 385B isoform X1"/>
    <property type="match status" value="1"/>
</dbReference>
<feature type="region of interest" description="Disordered" evidence="7">
    <location>
        <begin position="410"/>
        <end position="436"/>
    </location>
</feature>
<dbReference type="SMART" id="SM00451">
    <property type="entry name" value="ZnF_U1"/>
    <property type="match status" value="4"/>
</dbReference>
<feature type="region of interest" description="Disordered" evidence="7">
    <location>
        <begin position="161"/>
        <end position="227"/>
    </location>
</feature>
<dbReference type="Proteomes" id="UP000002852">
    <property type="component" value="Unassembled WGS sequence"/>
</dbReference>
<reference evidence="9" key="3">
    <citation type="submission" date="2025-08" db="UniProtKB">
        <authorList>
            <consortium name="Ensembl"/>
        </authorList>
    </citation>
    <scope>IDENTIFICATION</scope>
    <source>
        <strain evidence="9">JP 163 A</strain>
    </source>
</reference>
<evidence type="ECO:0000256" key="7">
    <source>
        <dbReference type="SAM" id="MobiDB-lite"/>
    </source>
</evidence>
<evidence type="ECO:0000256" key="5">
    <source>
        <dbReference type="ARBA" id="ARBA00022833"/>
    </source>
</evidence>
<feature type="domain" description="C2H2-type" evidence="8">
    <location>
        <begin position="285"/>
        <end position="307"/>
    </location>
</feature>
<dbReference type="Gene3D" id="3.30.160.60">
    <property type="entry name" value="Classic Zinc Finger"/>
    <property type="match status" value="4"/>
</dbReference>
<dbReference type="GO" id="GO:0003676">
    <property type="term" value="F:nucleic acid binding"/>
    <property type="evidence" value="ECO:0007669"/>
    <property type="project" value="InterPro"/>
</dbReference>
<evidence type="ECO:0000256" key="4">
    <source>
        <dbReference type="ARBA" id="ARBA00022771"/>
    </source>
</evidence>
<dbReference type="AlphaFoldDB" id="A0A3B5R880"/>
<dbReference type="Pfam" id="PF12874">
    <property type="entry name" value="zf-met"/>
    <property type="match status" value="4"/>
</dbReference>
<proteinExistence type="predicted"/>
<dbReference type="STRING" id="8083.ENSXMAP00000039364"/>
<evidence type="ECO:0000313" key="10">
    <source>
        <dbReference type="Proteomes" id="UP000002852"/>
    </source>
</evidence>
<dbReference type="GeneTree" id="ENSGT00940000157202"/>
<dbReference type="SUPFAM" id="SSF57667">
    <property type="entry name" value="beta-beta-alpha zinc fingers"/>
    <property type="match status" value="4"/>
</dbReference>
<evidence type="ECO:0000256" key="1">
    <source>
        <dbReference type="ARBA" id="ARBA00004123"/>
    </source>
</evidence>
<keyword evidence="2" id="KW-0479">Metal-binding</keyword>
<evidence type="ECO:0000256" key="3">
    <source>
        <dbReference type="ARBA" id="ARBA00022737"/>
    </source>
</evidence>
<reference evidence="9" key="4">
    <citation type="submission" date="2025-09" db="UniProtKB">
        <authorList>
            <consortium name="Ensembl"/>
        </authorList>
    </citation>
    <scope>IDENTIFICATION</scope>
    <source>
        <strain evidence="9">JP 163 A</strain>
    </source>
</reference>
<feature type="region of interest" description="Disordered" evidence="7">
    <location>
        <begin position="564"/>
        <end position="597"/>
    </location>
</feature>
<evidence type="ECO:0000259" key="8">
    <source>
        <dbReference type="PROSITE" id="PS00028"/>
    </source>
</evidence>
<dbReference type="SMART" id="SM00355">
    <property type="entry name" value="ZnF_C2H2"/>
    <property type="match status" value="4"/>
</dbReference>
<reference evidence="10" key="1">
    <citation type="submission" date="2012-01" db="EMBL/GenBank/DDBJ databases">
        <authorList>
            <person name="Walter R."/>
            <person name="Schartl M."/>
            <person name="Warren W."/>
        </authorList>
    </citation>
    <scope>NUCLEOTIDE SEQUENCE [LARGE SCALE GENOMIC DNA]</scope>
    <source>
        <strain evidence="10">JP 163 A</strain>
    </source>
</reference>
<keyword evidence="5" id="KW-0862">Zinc</keyword>
<feature type="compositionally biased region" description="Basic and acidic residues" evidence="7">
    <location>
        <begin position="331"/>
        <end position="350"/>
    </location>
</feature>
<feature type="region of interest" description="Disordered" evidence="7">
    <location>
        <begin position="454"/>
        <end position="476"/>
    </location>
</feature>
<organism evidence="9 10">
    <name type="scientific">Xiphophorus maculatus</name>
    <name type="common">Southern platyfish</name>
    <name type="synonym">Platypoecilus maculatus</name>
    <dbReference type="NCBI Taxonomy" id="8083"/>
    <lineage>
        <taxon>Eukaryota</taxon>
        <taxon>Metazoa</taxon>
        <taxon>Chordata</taxon>
        <taxon>Craniata</taxon>
        <taxon>Vertebrata</taxon>
        <taxon>Euteleostomi</taxon>
        <taxon>Actinopterygii</taxon>
        <taxon>Neopterygii</taxon>
        <taxon>Teleostei</taxon>
        <taxon>Neoteleostei</taxon>
        <taxon>Acanthomorphata</taxon>
        <taxon>Ovalentaria</taxon>
        <taxon>Atherinomorphae</taxon>
        <taxon>Cyprinodontiformes</taxon>
        <taxon>Poeciliidae</taxon>
        <taxon>Poeciliinae</taxon>
        <taxon>Xiphophorus</taxon>
    </lineage>
</organism>
<feature type="compositionally biased region" description="Polar residues" evidence="7">
    <location>
        <begin position="588"/>
        <end position="597"/>
    </location>
</feature>
<dbReference type="InterPro" id="IPR013087">
    <property type="entry name" value="Znf_C2H2_type"/>
</dbReference>
<feature type="region of interest" description="Disordered" evidence="7">
    <location>
        <begin position="112"/>
        <end position="135"/>
    </location>
</feature>
<sequence length="704" mass="78109">MSVFLQTRINLHEIQRQKIIVSYFYNLFYVLNVQDIKYQTMLIKNEKSIRFMVLHVVFNVFYHLPSYSLAGMKRPFSPSSFPFPDLERNSVGRKQLIQMDSESCFEIQNEGEKLHDTSQGGTRHSPPYRPKRERKQRTYTLCEVCNIQLNSAAQAQIHYNGKSHQKRLKQISSGKMPGNTVSNRKAGKKSELYLQKLEQSGDSERGAQHTGTSAQGNPLLASLPVPGRPLQPQLDLKHLLPFRLNGSSPLSLFPNFNMMDPVQKAVINHTFGVPQPLKKKQIISCNICHLRFNSTNQAEAHYKGHKHARKLKAMEAQKNRQRRGGETSTTGKEREKERERERDRERDRNKMTPSDAALPAPIDTSLVKETSLQFDLEPSILEGKLEESPRSSVMLTPVSEVSSVELVTLSPPQISPSSQLSETASDTSTPEGAEAAEATEPIEATEAMCLTGESSNVADPSITPGEPCMDDNKDPKKSKAHLHCPVCKVTVNSTSQLEAHNSGTKHKLMLEGHSVLPRRRGKVVAARAGCKSKRLGSKGSVGVPSKNFQCEVCEIFVNSETQLSQHMNSRRHKDRLAGKPPKPKFTPHSKSQPSSSFTNVRWSGYAGVAVSAMKKAFTQCNLTSLSSQTKLALQKQLTKSLTAGFLPSPLTPPTLCTVATNPLALRHPVGTTTFIQTPFLGPALFRPAPGPLRATHTPIIFSPY</sequence>
<keyword evidence="4" id="KW-0863">Zinc-finger</keyword>
<reference evidence="10" key="2">
    <citation type="journal article" date="2013" name="Nat. Genet.">
        <title>The genome of the platyfish, Xiphophorus maculatus, provides insights into evolutionary adaptation and several complex traits.</title>
        <authorList>
            <person name="Schartl M."/>
            <person name="Walter R.B."/>
            <person name="Shen Y."/>
            <person name="Garcia T."/>
            <person name="Catchen J."/>
            <person name="Amores A."/>
            <person name="Braasch I."/>
            <person name="Chalopin D."/>
            <person name="Volff J.N."/>
            <person name="Lesch K.P."/>
            <person name="Bisazza A."/>
            <person name="Minx P."/>
            <person name="Hillier L."/>
            <person name="Wilson R.K."/>
            <person name="Fuerstenberg S."/>
            <person name="Boore J."/>
            <person name="Searle S."/>
            <person name="Postlethwait J.H."/>
            <person name="Warren W.C."/>
        </authorList>
    </citation>
    <scope>NUCLEOTIDE SEQUENCE [LARGE SCALE GENOMIC DNA]</scope>
    <source>
        <strain evidence="10">JP 163 A</strain>
    </source>
</reference>
<evidence type="ECO:0000313" key="9">
    <source>
        <dbReference type="Ensembl" id="ENSXMAP00000039364.1"/>
    </source>
</evidence>
<keyword evidence="10" id="KW-1185">Reference proteome</keyword>
<comment type="subcellular location">
    <subcellularLocation>
        <location evidence="1">Nucleus</location>
    </subcellularLocation>
</comment>
<protein>
    <submittedName>
        <fullName evidence="9">Zinc finger protein 385C</fullName>
    </submittedName>
</protein>
<dbReference type="InterPro" id="IPR003604">
    <property type="entry name" value="Matrin/U1-like-C_Znf_C2H2"/>
</dbReference>
<dbReference type="InterPro" id="IPR051845">
    <property type="entry name" value="Znf385"/>
</dbReference>
<evidence type="ECO:0000256" key="6">
    <source>
        <dbReference type="ARBA" id="ARBA00023242"/>
    </source>
</evidence>
<dbReference type="PROSITE" id="PS00028">
    <property type="entry name" value="ZINC_FINGER_C2H2_1"/>
    <property type="match status" value="2"/>
</dbReference>
<feature type="compositionally biased region" description="Low complexity" evidence="7">
    <location>
        <begin position="410"/>
        <end position="421"/>
    </location>
</feature>
<accession>A0A3B5R880</accession>
<dbReference type="PANTHER" id="PTHR23067">
    <property type="entry name" value="DOUBLE-STRANDED RNA-BINDING ZINC FINGER PROTEIN"/>
    <property type="match status" value="1"/>
</dbReference>
<name>A0A3B5R880_XIPMA</name>